<organism evidence="2 3">
    <name type="scientific">Dactylosporangium darangshiense</name>
    <dbReference type="NCBI Taxonomy" id="579108"/>
    <lineage>
        <taxon>Bacteria</taxon>
        <taxon>Bacillati</taxon>
        <taxon>Actinomycetota</taxon>
        <taxon>Actinomycetes</taxon>
        <taxon>Micromonosporales</taxon>
        <taxon>Micromonosporaceae</taxon>
        <taxon>Dactylosporangium</taxon>
    </lineage>
</organism>
<gene>
    <name evidence="2" type="ORF">GCM10022255_008740</name>
</gene>
<feature type="region of interest" description="Disordered" evidence="1">
    <location>
        <begin position="1"/>
        <end position="41"/>
    </location>
</feature>
<keyword evidence="3" id="KW-1185">Reference proteome</keyword>
<reference evidence="3" key="1">
    <citation type="journal article" date="2019" name="Int. J. Syst. Evol. Microbiol.">
        <title>The Global Catalogue of Microorganisms (GCM) 10K type strain sequencing project: providing services to taxonomists for standard genome sequencing and annotation.</title>
        <authorList>
            <consortium name="The Broad Institute Genomics Platform"/>
            <consortium name="The Broad Institute Genome Sequencing Center for Infectious Disease"/>
            <person name="Wu L."/>
            <person name="Ma J."/>
        </authorList>
    </citation>
    <scope>NUCLEOTIDE SEQUENCE [LARGE SCALE GENOMIC DNA]</scope>
    <source>
        <strain evidence="3">JCM 17441</strain>
    </source>
</reference>
<sequence length="129" mass="13616">MRGPVRGAEIHAGRAAAEAERRRGDVRRPGVRDADPALDAGGHLRLAGEDVRQEAVKVGDAAGGRDPLCERPDGLVAVGRSQVQIDEVDGDQVFHWGGHDNSRTRLYPIISGSVPPPGLDSTAPCRPTA</sequence>
<dbReference type="Proteomes" id="UP001500620">
    <property type="component" value="Unassembled WGS sequence"/>
</dbReference>
<accession>A0ABP8CXS9</accession>
<evidence type="ECO:0000256" key="1">
    <source>
        <dbReference type="SAM" id="MobiDB-lite"/>
    </source>
</evidence>
<proteinExistence type="predicted"/>
<protein>
    <submittedName>
        <fullName evidence="2">Uncharacterized protein</fullName>
    </submittedName>
</protein>
<evidence type="ECO:0000313" key="3">
    <source>
        <dbReference type="Proteomes" id="UP001500620"/>
    </source>
</evidence>
<comment type="caution">
    <text evidence="2">The sequence shown here is derived from an EMBL/GenBank/DDBJ whole genome shotgun (WGS) entry which is preliminary data.</text>
</comment>
<evidence type="ECO:0000313" key="2">
    <source>
        <dbReference type="EMBL" id="GAA4244694.1"/>
    </source>
</evidence>
<feature type="compositionally biased region" description="Basic and acidic residues" evidence="1">
    <location>
        <begin position="8"/>
        <end position="35"/>
    </location>
</feature>
<name>A0ABP8CXS9_9ACTN</name>
<dbReference type="EMBL" id="BAABAT010000002">
    <property type="protein sequence ID" value="GAA4244694.1"/>
    <property type="molecule type" value="Genomic_DNA"/>
</dbReference>